<organism evidence="6 7">
    <name type="scientific">Sulfobacillus benefaciens</name>
    <dbReference type="NCBI Taxonomy" id="453960"/>
    <lineage>
        <taxon>Bacteria</taxon>
        <taxon>Bacillati</taxon>
        <taxon>Bacillota</taxon>
        <taxon>Clostridia</taxon>
        <taxon>Eubacteriales</taxon>
        <taxon>Clostridiales Family XVII. Incertae Sedis</taxon>
        <taxon>Sulfobacillus</taxon>
    </lineage>
</organism>
<dbReference type="Gene3D" id="3.90.1150.10">
    <property type="entry name" value="Aspartate Aminotransferase, domain 1"/>
    <property type="match status" value="1"/>
</dbReference>
<dbReference type="PIRSF" id="PIRSF000521">
    <property type="entry name" value="Transaminase_4ab_Lys_Orn"/>
    <property type="match status" value="1"/>
</dbReference>
<dbReference type="PROSITE" id="PS00600">
    <property type="entry name" value="AA_TRANSFER_CLASS_3"/>
    <property type="match status" value="1"/>
</dbReference>
<dbReference type="GO" id="GO:0030170">
    <property type="term" value="F:pyridoxal phosphate binding"/>
    <property type="evidence" value="ECO:0007669"/>
    <property type="project" value="InterPro"/>
</dbReference>
<dbReference type="AlphaFoldDB" id="A0A2T2WMW6"/>
<dbReference type="Gene3D" id="3.40.640.10">
    <property type="entry name" value="Type I PLP-dependent aspartate aminotransferase-like (Major domain)"/>
    <property type="match status" value="1"/>
</dbReference>
<comment type="similarity">
    <text evidence="1 5">Belongs to the class-III pyridoxal-phosphate-dependent aminotransferase family.</text>
</comment>
<keyword evidence="3 6" id="KW-0808">Transferase</keyword>
<dbReference type="InterPro" id="IPR015421">
    <property type="entry name" value="PyrdxlP-dep_Trfase_major"/>
</dbReference>
<evidence type="ECO:0000256" key="1">
    <source>
        <dbReference type="ARBA" id="ARBA00008954"/>
    </source>
</evidence>
<name>A0A2T2WMW6_9FIRM</name>
<dbReference type="EMBL" id="PXYT01000091">
    <property type="protein sequence ID" value="PSR23581.1"/>
    <property type="molecule type" value="Genomic_DNA"/>
</dbReference>
<proteinExistence type="inferred from homology"/>
<dbReference type="InterPro" id="IPR015422">
    <property type="entry name" value="PyrdxlP-dep_Trfase_small"/>
</dbReference>
<evidence type="ECO:0000256" key="2">
    <source>
        <dbReference type="ARBA" id="ARBA00022576"/>
    </source>
</evidence>
<dbReference type="GO" id="GO:0009102">
    <property type="term" value="P:biotin biosynthetic process"/>
    <property type="evidence" value="ECO:0007669"/>
    <property type="project" value="TreeGrafter"/>
</dbReference>
<protein>
    <submittedName>
        <fullName evidence="6">Aspartate aminotransferase family protein</fullName>
    </submittedName>
</protein>
<dbReference type="FunFam" id="3.40.640.10:FF:000014">
    <property type="entry name" value="Adenosylmethionine-8-amino-7-oxononanoate aminotransferase, probable"/>
    <property type="match status" value="1"/>
</dbReference>
<evidence type="ECO:0000256" key="4">
    <source>
        <dbReference type="ARBA" id="ARBA00022898"/>
    </source>
</evidence>
<dbReference type="PANTHER" id="PTHR42684:SF3">
    <property type="entry name" value="ADENOSYLMETHIONINE-8-AMINO-7-OXONONANOATE AMINOTRANSFERASE"/>
    <property type="match status" value="1"/>
</dbReference>
<accession>A0A2T2WMW6</accession>
<sequence>MISRWGPFTNMRSVMSSGQLVIDRAQGSYVWDEDGNKYLDAHGGLWLTNVGYGRQEIVEAMHKQSEKLNWFSSFSGFANRPSLELADRLVQLLGPDNMGAVFYSNDGSEAVETALKLSREYWKLVGKPTKTKLIGREHAYHGVTMGALSVAGITANRKDFEPLLPDVRHVPAPYCQHCSFHPDDDKCTMACARELERVIQFEDPGTVAAFIAEPVQAAGGVIIPPPGYLEEVRSICERYDILFIADEVVTGFGRLGSWTGSRHYHIQPDLMTFAKGVTSGYFPLGVSAVSTKILDAFIQNSQGKAPEFRHGNTYSGHPVACAAALANLDILERENLVDAAKSQGQYLAEQLQNLSGEFPARVHNVACEGLLGRLELRVRSGETPGAAGEKVGTAMREQGVIVRPVGDVITFSPPLIITRSEIDQIITVLREALRK</sequence>
<reference evidence="6 7" key="1">
    <citation type="journal article" date="2014" name="BMC Genomics">
        <title>Comparison of environmental and isolate Sulfobacillus genomes reveals diverse carbon, sulfur, nitrogen, and hydrogen metabolisms.</title>
        <authorList>
            <person name="Justice N.B."/>
            <person name="Norman A."/>
            <person name="Brown C.T."/>
            <person name="Singh A."/>
            <person name="Thomas B.C."/>
            <person name="Banfield J.F."/>
        </authorList>
    </citation>
    <scope>NUCLEOTIDE SEQUENCE [LARGE SCALE GENOMIC DNA]</scope>
    <source>
        <strain evidence="6">AMDSBA1</strain>
    </source>
</reference>
<dbReference type="GO" id="GO:0004015">
    <property type="term" value="F:adenosylmethionine-8-amino-7-oxononanoate transaminase activity"/>
    <property type="evidence" value="ECO:0007669"/>
    <property type="project" value="TreeGrafter"/>
</dbReference>
<keyword evidence="2 6" id="KW-0032">Aminotransferase</keyword>
<gene>
    <name evidence="6" type="ORF">C7B43_19925</name>
</gene>
<evidence type="ECO:0000256" key="5">
    <source>
        <dbReference type="RuleBase" id="RU003560"/>
    </source>
</evidence>
<evidence type="ECO:0000313" key="7">
    <source>
        <dbReference type="Proteomes" id="UP000242699"/>
    </source>
</evidence>
<evidence type="ECO:0000256" key="3">
    <source>
        <dbReference type="ARBA" id="ARBA00022679"/>
    </source>
</evidence>
<dbReference type="InterPro" id="IPR049704">
    <property type="entry name" value="Aminotrans_3_PPA_site"/>
</dbReference>
<dbReference type="Proteomes" id="UP000242699">
    <property type="component" value="Unassembled WGS sequence"/>
</dbReference>
<dbReference type="InterPro" id="IPR015424">
    <property type="entry name" value="PyrdxlP-dep_Trfase"/>
</dbReference>
<dbReference type="Pfam" id="PF00202">
    <property type="entry name" value="Aminotran_3"/>
    <property type="match status" value="1"/>
</dbReference>
<dbReference type="CDD" id="cd00610">
    <property type="entry name" value="OAT_like"/>
    <property type="match status" value="1"/>
</dbReference>
<dbReference type="PANTHER" id="PTHR42684">
    <property type="entry name" value="ADENOSYLMETHIONINE-8-AMINO-7-OXONONANOATE AMINOTRANSFERASE"/>
    <property type="match status" value="1"/>
</dbReference>
<keyword evidence="4 5" id="KW-0663">Pyridoxal phosphate</keyword>
<dbReference type="SUPFAM" id="SSF53383">
    <property type="entry name" value="PLP-dependent transferases"/>
    <property type="match status" value="1"/>
</dbReference>
<dbReference type="InterPro" id="IPR005814">
    <property type="entry name" value="Aminotrans_3"/>
</dbReference>
<evidence type="ECO:0000313" key="6">
    <source>
        <dbReference type="EMBL" id="PSR23581.1"/>
    </source>
</evidence>
<comment type="caution">
    <text evidence="6">The sequence shown here is derived from an EMBL/GenBank/DDBJ whole genome shotgun (WGS) entry which is preliminary data.</text>
</comment>